<evidence type="ECO:0000313" key="2">
    <source>
        <dbReference type="EMBL" id="KAJ1608460.1"/>
    </source>
</evidence>
<reference evidence="2" key="1">
    <citation type="submission" date="2022-10" db="EMBL/GenBank/DDBJ databases">
        <title>Adaptive evolution leads to modifications in subtelomeric GC content in a zoonotic Cryptosporidium species.</title>
        <authorList>
            <person name="Li J."/>
            <person name="Feng Y."/>
            <person name="Xiao L."/>
        </authorList>
    </citation>
    <scope>NUCLEOTIDE SEQUENCE</scope>
    <source>
        <strain evidence="2">33844</strain>
    </source>
</reference>
<name>A0A9D5DIG5_9CRYT</name>
<protein>
    <submittedName>
        <fullName evidence="2">Uncharacterized protein</fullName>
    </submittedName>
</protein>
<dbReference type="OrthoDB" id="10346823at2759"/>
<evidence type="ECO:0000256" key="1">
    <source>
        <dbReference type="SAM" id="MobiDB-lite"/>
    </source>
</evidence>
<dbReference type="AlphaFoldDB" id="A0A9D5DIG5"/>
<comment type="caution">
    <text evidence="2">The sequence shown here is derived from an EMBL/GenBank/DDBJ whole genome shotgun (WGS) entry which is preliminary data.</text>
</comment>
<feature type="region of interest" description="Disordered" evidence="1">
    <location>
        <begin position="154"/>
        <end position="184"/>
    </location>
</feature>
<organism evidence="2">
    <name type="scientific">Cryptosporidium canis</name>
    <dbReference type="NCBI Taxonomy" id="195482"/>
    <lineage>
        <taxon>Eukaryota</taxon>
        <taxon>Sar</taxon>
        <taxon>Alveolata</taxon>
        <taxon>Apicomplexa</taxon>
        <taxon>Conoidasida</taxon>
        <taxon>Coccidia</taxon>
        <taxon>Eucoccidiorida</taxon>
        <taxon>Eimeriorina</taxon>
        <taxon>Cryptosporidiidae</taxon>
        <taxon>Cryptosporidium</taxon>
    </lineage>
</organism>
<dbReference type="EMBL" id="JAPCXC010000043">
    <property type="protein sequence ID" value="KAJ1608460.1"/>
    <property type="molecule type" value="Genomic_DNA"/>
</dbReference>
<gene>
    <name evidence="2" type="ORF">OJ253_1957</name>
</gene>
<proteinExistence type="predicted"/>
<dbReference type="Proteomes" id="UP001067231">
    <property type="component" value="Unassembled WGS sequence"/>
</dbReference>
<accession>A0A9D5DIG5</accession>
<sequence>MDLPHETWKYRVIQAEDLGLGHDKPLETDGMHPNVTGQPQLVVQGNATVHQKGPSRLDAREIHQSAPPHGEQNAVKPCAEAATALRCHVLKVPRLEIHAPQALEELQPEMRRALGPGLTQLAGLIRPGGATRVQNAKPVLAFACRADHRAADLAPEKELSPGARAAGPLDGVGASSSPSGNVRRDTLSGEQGIPALLERVAGQENLVPTKLTAKGPILADYGGARVDGLESCLVRVQPLNTQVLGPKEVQVVAHVLHLELGTGGDSGPAVEPGRVDIRAGLEDGQVGPPDDVVVERERNELPVIEEREPRTEAHLGSNHQGNQADLIGIDHPVEQGLHDPKHAVRHDSRVIQVLILTHLVEI</sequence>